<evidence type="ECO:0000256" key="1">
    <source>
        <dbReference type="SAM" id="Phobius"/>
    </source>
</evidence>
<protein>
    <submittedName>
        <fullName evidence="2">Uncharacterized protein</fullName>
    </submittedName>
</protein>
<gene>
    <name evidence="2" type="ORF">SNEC2469_LOCUS12315</name>
</gene>
<proteinExistence type="predicted"/>
<dbReference type="OrthoDB" id="407349at2759"/>
<keyword evidence="1" id="KW-0472">Membrane</keyword>
<comment type="caution">
    <text evidence="2">The sequence shown here is derived from an EMBL/GenBank/DDBJ whole genome shotgun (WGS) entry which is preliminary data.</text>
</comment>
<dbReference type="AlphaFoldDB" id="A0A812RKR6"/>
<sequence>MVPKDVVQSIHSSYWLLVGGPLPRHLVERGMGYEFNLQVIFIRLAFRMVVFGIGATILALTGRRLWHRYRAPPEETASSPTA</sequence>
<keyword evidence="1" id="KW-0812">Transmembrane</keyword>
<organism evidence="2 3">
    <name type="scientific">Symbiodinium necroappetens</name>
    <dbReference type="NCBI Taxonomy" id="1628268"/>
    <lineage>
        <taxon>Eukaryota</taxon>
        <taxon>Sar</taxon>
        <taxon>Alveolata</taxon>
        <taxon>Dinophyceae</taxon>
        <taxon>Suessiales</taxon>
        <taxon>Symbiodiniaceae</taxon>
        <taxon>Symbiodinium</taxon>
    </lineage>
</organism>
<reference evidence="2" key="1">
    <citation type="submission" date="2021-02" db="EMBL/GenBank/DDBJ databases">
        <authorList>
            <person name="Dougan E. K."/>
            <person name="Rhodes N."/>
            <person name="Thang M."/>
            <person name="Chan C."/>
        </authorList>
    </citation>
    <scope>NUCLEOTIDE SEQUENCE</scope>
</reference>
<evidence type="ECO:0000313" key="2">
    <source>
        <dbReference type="EMBL" id="CAE7446505.1"/>
    </source>
</evidence>
<feature type="transmembrane region" description="Helical" evidence="1">
    <location>
        <begin position="40"/>
        <end position="60"/>
    </location>
</feature>
<accession>A0A812RKR6</accession>
<evidence type="ECO:0000313" key="3">
    <source>
        <dbReference type="Proteomes" id="UP000601435"/>
    </source>
</evidence>
<keyword evidence="3" id="KW-1185">Reference proteome</keyword>
<dbReference type="Proteomes" id="UP000601435">
    <property type="component" value="Unassembled WGS sequence"/>
</dbReference>
<name>A0A812RKR6_9DINO</name>
<dbReference type="EMBL" id="CAJNJA010019506">
    <property type="protein sequence ID" value="CAE7446505.1"/>
    <property type="molecule type" value="Genomic_DNA"/>
</dbReference>
<keyword evidence="1" id="KW-1133">Transmembrane helix</keyword>